<proteinExistence type="predicted"/>
<accession>A0ABN1HY89</accession>
<evidence type="ECO:0000313" key="3">
    <source>
        <dbReference type="EMBL" id="GAA0673270.1"/>
    </source>
</evidence>
<evidence type="ECO:0000313" key="4">
    <source>
        <dbReference type="Proteomes" id="UP001500238"/>
    </source>
</evidence>
<gene>
    <name evidence="3" type="ORF">GCM10009102_26070</name>
</gene>
<name>A0ABN1HY89_9SPHN</name>
<feature type="domain" description="ISXO2-like transposase" evidence="2">
    <location>
        <begin position="129"/>
        <end position="276"/>
    </location>
</feature>
<dbReference type="InterPro" id="IPR024445">
    <property type="entry name" value="Tnp_ISXO2-like"/>
</dbReference>
<comment type="caution">
    <text evidence="3">The sequence shown here is derived from an EMBL/GenBank/DDBJ whole genome shotgun (WGS) entry which is preliminary data.</text>
</comment>
<protein>
    <recommendedName>
        <fullName evidence="2">ISXO2-like transposase domain-containing protein</fullName>
    </recommendedName>
</protein>
<dbReference type="EMBL" id="BAAAES010000009">
    <property type="protein sequence ID" value="GAA0673270.1"/>
    <property type="molecule type" value="Genomic_DNA"/>
</dbReference>
<dbReference type="NCBIfam" id="NF033547">
    <property type="entry name" value="transpos_IS1595"/>
    <property type="match status" value="1"/>
</dbReference>
<dbReference type="RefSeq" id="WP_163958309.1">
    <property type="nucleotide sequence ID" value="NZ_CP048422.1"/>
</dbReference>
<dbReference type="Proteomes" id="UP001500238">
    <property type="component" value="Unassembled WGS sequence"/>
</dbReference>
<dbReference type="SMART" id="SM01126">
    <property type="entry name" value="DDE_Tnp_IS1595"/>
    <property type="match status" value="1"/>
</dbReference>
<evidence type="ECO:0000259" key="2">
    <source>
        <dbReference type="SMART" id="SM01126"/>
    </source>
</evidence>
<dbReference type="Pfam" id="PF12762">
    <property type="entry name" value="DDE_Tnp_IS1595"/>
    <property type="match status" value="1"/>
</dbReference>
<feature type="region of interest" description="Disordered" evidence="1">
    <location>
        <begin position="134"/>
        <end position="161"/>
    </location>
</feature>
<evidence type="ECO:0000256" key="1">
    <source>
        <dbReference type="SAM" id="MobiDB-lite"/>
    </source>
</evidence>
<reference evidence="3 4" key="1">
    <citation type="journal article" date="2019" name="Int. J. Syst. Evol. Microbiol.">
        <title>The Global Catalogue of Microorganisms (GCM) 10K type strain sequencing project: providing services to taxonomists for standard genome sequencing and annotation.</title>
        <authorList>
            <consortium name="The Broad Institute Genomics Platform"/>
            <consortium name="The Broad Institute Genome Sequencing Center for Infectious Disease"/>
            <person name="Wu L."/>
            <person name="Ma J."/>
        </authorList>
    </citation>
    <scope>NUCLEOTIDE SEQUENCE [LARGE SCALE GENOMIC DNA]</scope>
    <source>
        <strain evidence="3 4">JCM 14603</strain>
    </source>
</reference>
<organism evidence="3 4">
    <name type="scientific">Sphingomonas insulae</name>
    <dbReference type="NCBI Taxonomy" id="424800"/>
    <lineage>
        <taxon>Bacteria</taxon>
        <taxon>Pseudomonadati</taxon>
        <taxon>Pseudomonadota</taxon>
        <taxon>Alphaproteobacteria</taxon>
        <taxon>Sphingomonadales</taxon>
        <taxon>Sphingomonadaceae</taxon>
        <taxon>Sphingomonas</taxon>
    </lineage>
</organism>
<keyword evidence="4" id="KW-1185">Reference proteome</keyword>
<sequence length="314" mass="36104">MSEAECESRFEALRFASSGGEPFCVWCQCPVVYRITRKVKNRKTGTITQRRLFKCAKCAKQFSVTSGTEFHSRKLSFKKIMLATLLWANGSAGQAALQLRRDLRCNHKTAWLLEHRVRDAMTSYMAGRQLSGPIETDSTSIGGKVRKANRAADRKGQPRRHMEKVTNLSVLRERGRRGRVVPFLGDEAKLVRAIHTLVDAKAEFFVDEHPAWNALFAQFPVRQIKHKVQYSDLRGTSTNLAESYFSRFKRMYNGIYRHFSPQYAQAYNGECAFREEHRGLSNGEQFILMLTGALNHPPSTRWRGYYQRTRRKAA</sequence>